<evidence type="ECO:0000313" key="7">
    <source>
        <dbReference type="EMBL" id="PKC66368.1"/>
    </source>
</evidence>
<feature type="region of interest" description="Disordered" evidence="5">
    <location>
        <begin position="1373"/>
        <end position="1421"/>
    </location>
</feature>
<feature type="domain" description="Protein kinase" evidence="6">
    <location>
        <begin position="860"/>
        <end position="1130"/>
    </location>
</feature>
<reference evidence="7 8" key="1">
    <citation type="submission" date="2017-10" db="EMBL/GenBank/DDBJ databases">
        <title>Extensive intraspecific genome diversity in a model arbuscular mycorrhizal fungus.</title>
        <authorList>
            <person name="Chen E.C.H."/>
            <person name="Morin E."/>
            <person name="Baudet D."/>
            <person name="Noel J."/>
            <person name="Ndikumana S."/>
            <person name="Charron P."/>
            <person name="St-Onge C."/>
            <person name="Giorgi J."/>
            <person name="Grigoriev I.V."/>
            <person name="Roux C."/>
            <person name="Martin F.M."/>
            <person name="Corradi N."/>
        </authorList>
    </citation>
    <scope>NUCLEOTIDE SEQUENCE [LARGE SCALE GENOMIC DNA]</scope>
    <source>
        <strain evidence="7 8">A1</strain>
    </source>
</reference>
<dbReference type="VEuPathDB" id="FungiDB:RhiirA1_535658"/>
<dbReference type="PANTHER" id="PTHR44329">
    <property type="entry name" value="SERINE/THREONINE-PROTEIN KINASE TNNI3K-RELATED"/>
    <property type="match status" value="1"/>
</dbReference>
<dbReference type="InterPro" id="IPR001245">
    <property type="entry name" value="Ser-Thr/Tyr_kinase_cat_dom"/>
</dbReference>
<evidence type="ECO:0000313" key="8">
    <source>
        <dbReference type="Proteomes" id="UP000232688"/>
    </source>
</evidence>
<dbReference type="InterPro" id="IPR011009">
    <property type="entry name" value="Kinase-like_dom_sf"/>
</dbReference>
<organism evidence="7 8">
    <name type="scientific">Rhizophagus irregularis</name>
    <dbReference type="NCBI Taxonomy" id="588596"/>
    <lineage>
        <taxon>Eukaryota</taxon>
        <taxon>Fungi</taxon>
        <taxon>Fungi incertae sedis</taxon>
        <taxon>Mucoromycota</taxon>
        <taxon>Glomeromycotina</taxon>
        <taxon>Glomeromycetes</taxon>
        <taxon>Glomerales</taxon>
        <taxon>Glomeraceae</taxon>
        <taxon>Rhizophagus</taxon>
    </lineage>
</organism>
<dbReference type="PROSITE" id="PS50011">
    <property type="entry name" value="PROTEIN_KINASE_DOM"/>
    <property type="match status" value="1"/>
</dbReference>
<dbReference type="SUPFAM" id="SSF56112">
    <property type="entry name" value="Protein kinase-like (PK-like)"/>
    <property type="match status" value="1"/>
</dbReference>
<evidence type="ECO:0000259" key="6">
    <source>
        <dbReference type="PROSITE" id="PS50011"/>
    </source>
</evidence>
<dbReference type="Pfam" id="PF07714">
    <property type="entry name" value="PK_Tyr_Ser-Thr"/>
    <property type="match status" value="1"/>
</dbReference>
<evidence type="ECO:0000256" key="5">
    <source>
        <dbReference type="SAM" id="MobiDB-lite"/>
    </source>
</evidence>
<name>A0A2N0RSV3_9GLOM</name>
<feature type="compositionally biased region" description="Polar residues" evidence="5">
    <location>
        <begin position="1393"/>
        <end position="1409"/>
    </location>
</feature>
<dbReference type="PRINTS" id="PR00109">
    <property type="entry name" value="TYRKINASE"/>
</dbReference>
<evidence type="ECO:0000256" key="3">
    <source>
        <dbReference type="ARBA" id="ARBA00022777"/>
    </source>
</evidence>
<comment type="caution">
    <text evidence="7">The sequence shown here is derived from an EMBL/GenBank/DDBJ whole genome shotgun (WGS) entry which is preliminary data.</text>
</comment>
<dbReference type="GO" id="GO:0005524">
    <property type="term" value="F:ATP binding"/>
    <property type="evidence" value="ECO:0007669"/>
    <property type="project" value="UniProtKB-KW"/>
</dbReference>
<evidence type="ECO:0000256" key="2">
    <source>
        <dbReference type="ARBA" id="ARBA00022741"/>
    </source>
</evidence>
<dbReference type="Proteomes" id="UP000232688">
    <property type="component" value="Unassembled WGS sequence"/>
</dbReference>
<dbReference type="GO" id="GO:0004674">
    <property type="term" value="F:protein serine/threonine kinase activity"/>
    <property type="evidence" value="ECO:0007669"/>
    <property type="project" value="TreeGrafter"/>
</dbReference>
<dbReference type="Gene3D" id="1.10.510.10">
    <property type="entry name" value="Transferase(Phosphotransferase) domain 1"/>
    <property type="match status" value="1"/>
</dbReference>
<keyword evidence="2" id="KW-0547">Nucleotide-binding</keyword>
<dbReference type="InterPro" id="IPR000719">
    <property type="entry name" value="Prot_kinase_dom"/>
</dbReference>
<feature type="compositionally biased region" description="Basic and acidic residues" evidence="5">
    <location>
        <begin position="1412"/>
        <end position="1421"/>
    </location>
</feature>
<dbReference type="InterPro" id="IPR051681">
    <property type="entry name" value="Ser/Thr_Kinases-Pseudokinases"/>
</dbReference>
<dbReference type="PANTHER" id="PTHR44329:SF288">
    <property type="entry name" value="MITOGEN-ACTIVATED PROTEIN KINASE KINASE KINASE 20"/>
    <property type="match status" value="1"/>
</dbReference>
<proteinExistence type="predicted"/>
<keyword evidence="3" id="KW-0418">Kinase</keyword>
<keyword evidence="4" id="KW-0067">ATP-binding</keyword>
<evidence type="ECO:0000256" key="4">
    <source>
        <dbReference type="ARBA" id="ARBA00022840"/>
    </source>
</evidence>
<reference evidence="7 8" key="2">
    <citation type="submission" date="2017-10" db="EMBL/GenBank/DDBJ databases">
        <title>Genome analyses suggest a sexual origin of heterokaryosis in a supposedly ancient asexual fungus.</title>
        <authorList>
            <person name="Corradi N."/>
            <person name="Sedzielewska K."/>
            <person name="Noel J."/>
            <person name="Charron P."/>
            <person name="Farinelli L."/>
            <person name="Marton T."/>
            <person name="Kruger M."/>
            <person name="Pelin A."/>
            <person name="Brachmann A."/>
            <person name="Corradi N."/>
        </authorList>
    </citation>
    <scope>NUCLEOTIDE SEQUENCE [LARGE SCALE GENOMIC DNA]</scope>
    <source>
        <strain evidence="7 8">A1</strain>
    </source>
</reference>
<accession>A0A2N0RSV3</accession>
<protein>
    <recommendedName>
        <fullName evidence="6">Protein kinase domain-containing protein</fullName>
    </recommendedName>
</protein>
<dbReference type="EMBL" id="LLXH01000468">
    <property type="protein sequence ID" value="PKC66368.1"/>
    <property type="molecule type" value="Genomic_DNA"/>
</dbReference>
<dbReference type="VEuPathDB" id="FungiDB:FUN_009134"/>
<sequence>MELISTNGKNSFNPTPRLKSSPVPILFIPFDHSEYECKYCKKKYSQTLSGQKFCRFCLFVYADKLTDNNIYLDVTYTKKVEEVEGTQTIRGWCNSYSEISHFNQIATKGILRNYNYYESKCKLCEYKKDYDKLFYLCPNCYFTSSEWIESTLDKKPIPIVYLPWWDNSSICMACKRNLEYKSDCQKWCSRCYIIFTGCRYCLTTNIIFEITEQSKCRKCKRVIDIDVTSINYNLDSHLNINRMKSIVNRVNNIEQGSNLMNSVYRYIKLFNRYQNPDNRSYPTKTNEQIRFISFSNNYNICNYCNYCRTSYSSTILFEQKYCKYCLYLYHKDLSDKNVCLDVHINNTINSHCTDHESKNIESYTQNIQEWCMNCSEILYFEQIVTKYSFDMNYHYKRQNEIIKCTLSGQQNLLINTEFSLYSKCYLISFEWIESTLTEKTILIIYLSLLYNIEQCIVCKHILNDIPSKASDDYQKWCSNCFTIYTGCRYCLTTNIIFGLTSQSKCKKCERISFITIDTENIMENFIVSTNINANNYNQIVKYINSNKISNALKIYNFISKLKVFDLKYISYSTLENSEEFSMPFIFIPFNNNEYICHQCRNEYSSTLLFKQKYCKYCLHWYIKFAKFTTQNMVDVHIFTSNTQCTEHDKPRNLEFCTKNIQEWCINCSEISYFKQIIIHHSFNINERSKVIQSENCNLCGNLIIQQISFMCLDCYSVSSGYTESTLTKKNIPILYLPWWDAFSNCIVCRQKLNYKSDSQKWCSHCFIIYNGCRYCLTTNIIFGFTNQSQCIKCKRVEPISINGNHNIDEFLNSTIDTNDEIAKYMNNTYKENDPLRIYDFIKNRVEMSWKNIKMIEYSKTNYFKRIAEGGFGIIYKAAWKINSSSNGKIVAVKKFLKSQNISKYFINELKSFIQYHNRFEHIIKYYGITQDPNTKDHMIVMQYADGGDLYNYLQNNFKNITWEDKLTILLEISRGVDCIHKENFIHRDLHSGNILLVGGKWQIGDLGLSRPANVTSSDNEIYGVIPYVAPEIFDGNKFSKESDIYSFGIIMWELTTGCKPFADFDHDIDLIYKIIDGKRPEITDDTPKCFSNLMKKCWDSDPLKRPRIEEIRKTIALWRCVIKNILHSHINQTVNMEDDEFNQAEEIRLGLVKINELDPRFAVKSHPGAIYTSRLLNPLISDSVSLPISLSPSTSFNKKQEHISKDLEFDINNVKRSSLSELNSTTQNSVNNIQCPNAIYTSRPLNEMLPIKQEYSSREVELDINDAQWSPLPDINSTVQNSLCKVAEIKTETQNNEKLVLQDDLVGTDLQLKSQDQIICRDGSSRTRRTHTTSINNANWYLERKDSRMGLTTYNKDPVKEFDKLNKEFSDRIKEISGNTEGFKSKGKEGETGNDTLNANKKRSAQSQGAREFSDTDGDKE</sequence>
<gene>
    <name evidence="7" type="ORF">RhiirA1_535658</name>
</gene>
<keyword evidence="1" id="KW-0808">Transferase</keyword>
<dbReference type="VEuPathDB" id="FungiDB:RhiirFUN_007939"/>
<evidence type="ECO:0000256" key="1">
    <source>
        <dbReference type="ARBA" id="ARBA00022679"/>
    </source>
</evidence>